<evidence type="ECO:0000313" key="7">
    <source>
        <dbReference type="EMBL" id="WBW49247.1"/>
    </source>
</evidence>
<dbReference type="Pfam" id="PF04265">
    <property type="entry name" value="TPK_B1_binding"/>
    <property type="match status" value="1"/>
</dbReference>
<dbReference type="GO" id="GO:0004788">
    <property type="term" value="F:thiamine diphosphokinase activity"/>
    <property type="evidence" value="ECO:0007669"/>
    <property type="project" value="UniProtKB-EC"/>
</dbReference>
<keyword evidence="8" id="KW-1185">Reference proteome</keyword>
<dbReference type="InterPro" id="IPR006282">
    <property type="entry name" value="Thi_PPkinase"/>
</dbReference>
<dbReference type="RefSeq" id="WP_271190779.1">
    <property type="nucleotide sequence ID" value="NZ_CP115667.1"/>
</dbReference>
<dbReference type="InterPro" id="IPR007373">
    <property type="entry name" value="Thiamin_PyroPKinase_B1-bd"/>
</dbReference>
<dbReference type="CDD" id="cd07995">
    <property type="entry name" value="TPK"/>
    <property type="match status" value="1"/>
</dbReference>
<evidence type="ECO:0000256" key="3">
    <source>
        <dbReference type="ARBA" id="ARBA00022777"/>
    </source>
</evidence>
<dbReference type="Proteomes" id="UP001210339">
    <property type="component" value="Chromosome"/>
</dbReference>
<dbReference type="InterPro" id="IPR036371">
    <property type="entry name" value="TPK_B1-bd_sf"/>
</dbReference>
<keyword evidence="4" id="KW-0067">ATP-binding</keyword>
<dbReference type="EMBL" id="CP115667">
    <property type="protein sequence ID" value="WBW49247.1"/>
    <property type="molecule type" value="Genomic_DNA"/>
</dbReference>
<dbReference type="SUPFAM" id="SSF63999">
    <property type="entry name" value="Thiamin pyrophosphokinase, catalytic domain"/>
    <property type="match status" value="1"/>
</dbReference>
<reference evidence="7 8" key="1">
    <citation type="submission" date="2023-01" db="EMBL/GenBank/DDBJ databases">
        <authorList>
            <person name="Lee S.H."/>
            <person name="Jung H.S."/>
            <person name="Yun J.U."/>
        </authorList>
    </citation>
    <scope>NUCLEOTIDE SEQUENCE [LARGE SCALE GENOMIC DNA]</scope>
    <source>
        <strain evidence="7 8">CBA3646</strain>
    </source>
</reference>
<sequence length="207" mass="22787">MKGLVVSGGRAVKKDLLRRYCEDAYVICCDGGIKNFYGTDLVPDLIVGDFDSIDDMGKAFVAAHRIPSRTYKPEKNFTDTEAALALAFENCDNIVLLAATGTRMDHTLGNLFSMSQYGPGKVTLVDDHNTIRYVEPGRYTFSKSAYQYISVVALTQSLTYSTDGMKYETDHLSIKSCEMRGVSNEICMEEGVITVHSGAGFIIQSND</sequence>
<dbReference type="PANTHER" id="PTHR41299">
    <property type="entry name" value="THIAMINE PYROPHOSPHOKINASE"/>
    <property type="match status" value="1"/>
</dbReference>
<dbReference type="InterPro" id="IPR036759">
    <property type="entry name" value="TPK_catalytic_sf"/>
</dbReference>
<protein>
    <recommendedName>
        <fullName evidence="5">Thiamine diphosphokinase</fullName>
        <ecNumber evidence="5">2.7.6.2</ecNumber>
    </recommendedName>
</protein>
<organism evidence="7 8">
    <name type="scientific">Peptoniphilus equinus</name>
    <dbReference type="NCBI Taxonomy" id="3016343"/>
    <lineage>
        <taxon>Bacteria</taxon>
        <taxon>Bacillati</taxon>
        <taxon>Bacillota</taxon>
        <taxon>Tissierellia</taxon>
        <taxon>Tissierellales</taxon>
        <taxon>Peptoniphilaceae</taxon>
        <taxon>Peptoniphilus</taxon>
    </lineage>
</organism>
<dbReference type="SMART" id="SM00983">
    <property type="entry name" value="TPK_B1_binding"/>
    <property type="match status" value="1"/>
</dbReference>
<dbReference type="InterPro" id="IPR007371">
    <property type="entry name" value="TPK_catalytic"/>
</dbReference>
<evidence type="ECO:0000259" key="6">
    <source>
        <dbReference type="SMART" id="SM00983"/>
    </source>
</evidence>
<dbReference type="NCBIfam" id="TIGR01378">
    <property type="entry name" value="thi_PPkinase"/>
    <property type="match status" value="1"/>
</dbReference>
<accession>A0ABY7QR37</accession>
<gene>
    <name evidence="7" type="ORF">O6R05_04350</name>
</gene>
<keyword evidence="3" id="KW-0418">Kinase</keyword>
<evidence type="ECO:0000256" key="1">
    <source>
        <dbReference type="ARBA" id="ARBA00022679"/>
    </source>
</evidence>
<dbReference type="Gene3D" id="3.40.50.10240">
    <property type="entry name" value="Thiamin pyrophosphokinase, catalytic domain"/>
    <property type="match status" value="1"/>
</dbReference>
<evidence type="ECO:0000313" key="8">
    <source>
        <dbReference type="Proteomes" id="UP001210339"/>
    </source>
</evidence>
<keyword evidence="2" id="KW-0547">Nucleotide-binding</keyword>
<dbReference type="InterPro" id="IPR053149">
    <property type="entry name" value="TPK"/>
</dbReference>
<evidence type="ECO:0000256" key="2">
    <source>
        <dbReference type="ARBA" id="ARBA00022741"/>
    </source>
</evidence>
<dbReference type="Pfam" id="PF04263">
    <property type="entry name" value="TPK_catalytic"/>
    <property type="match status" value="1"/>
</dbReference>
<evidence type="ECO:0000256" key="5">
    <source>
        <dbReference type="NCBIfam" id="TIGR01378"/>
    </source>
</evidence>
<proteinExistence type="predicted"/>
<dbReference type="PANTHER" id="PTHR41299:SF1">
    <property type="entry name" value="THIAMINE PYROPHOSPHOKINASE"/>
    <property type="match status" value="1"/>
</dbReference>
<keyword evidence="1 7" id="KW-0808">Transferase</keyword>
<dbReference type="EC" id="2.7.6.2" evidence="5"/>
<name>A0ABY7QR37_9FIRM</name>
<feature type="domain" description="Thiamin pyrophosphokinase thiamin-binding" evidence="6">
    <location>
        <begin position="137"/>
        <end position="199"/>
    </location>
</feature>
<dbReference type="SUPFAM" id="SSF63862">
    <property type="entry name" value="Thiamin pyrophosphokinase, substrate-binding domain"/>
    <property type="match status" value="1"/>
</dbReference>
<evidence type="ECO:0000256" key="4">
    <source>
        <dbReference type="ARBA" id="ARBA00022840"/>
    </source>
</evidence>